<dbReference type="EMBL" id="GBRH01187759">
    <property type="protein sequence ID" value="JAE10137.1"/>
    <property type="molecule type" value="Transcribed_RNA"/>
</dbReference>
<dbReference type="AlphaFoldDB" id="A0A0A9FCU4"/>
<evidence type="ECO:0000313" key="1">
    <source>
        <dbReference type="EMBL" id="JAE10137.1"/>
    </source>
</evidence>
<sequence length="36" mass="4090">MERLLQIFVGEIWELHFSPRGSEESSIQVESGPSTI</sequence>
<name>A0A0A9FCU4_ARUDO</name>
<proteinExistence type="predicted"/>
<reference evidence="1" key="1">
    <citation type="submission" date="2014-09" db="EMBL/GenBank/DDBJ databases">
        <authorList>
            <person name="Magalhaes I.L.F."/>
            <person name="Oliveira U."/>
            <person name="Santos F.R."/>
            <person name="Vidigal T.H.D.A."/>
            <person name="Brescovit A.D."/>
            <person name="Santos A.J."/>
        </authorList>
    </citation>
    <scope>NUCLEOTIDE SEQUENCE</scope>
    <source>
        <tissue evidence="1">Shoot tissue taken approximately 20 cm above the soil surface</tissue>
    </source>
</reference>
<organism evidence="1">
    <name type="scientific">Arundo donax</name>
    <name type="common">Giant reed</name>
    <name type="synonym">Donax arundinaceus</name>
    <dbReference type="NCBI Taxonomy" id="35708"/>
    <lineage>
        <taxon>Eukaryota</taxon>
        <taxon>Viridiplantae</taxon>
        <taxon>Streptophyta</taxon>
        <taxon>Embryophyta</taxon>
        <taxon>Tracheophyta</taxon>
        <taxon>Spermatophyta</taxon>
        <taxon>Magnoliopsida</taxon>
        <taxon>Liliopsida</taxon>
        <taxon>Poales</taxon>
        <taxon>Poaceae</taxon>
        <taxon>PACMAD clade</taxon>
        <taxon>Arundinoideae</taxon>
        <taxon>Arundineae</taxon>
        <taxon>Arundo</taxon>
    </lineage>
</organism>
<reference evidence="1" key="2">
    <citation type="journal article" date="2015" name="Data Brief">
        <title>Shoot transcriptome of the giant reed, Arundo donax.</title>
        <authorList>
            <person name="Barrero R.A."/>
            <person name="Guerrero F.D."/>
            <person name="Moolhuijzen P."/>
            <person name="Goolsby J.A."/>
            <person name="Tidwell J."/>
            <person name="Bellgard S.E."/>
            <person name="Bellgard M.I."/>
        </authorList>
    </citation>
    <scope>NUCLEOTIDE SEQUENCE</scope>
    <source>
        <tissue evidence="1">Shoot tissue taken approximately 20 cm above the soil surface</tissue>
    </source>
</reference>
<accession>A0A0A9FCU4</accession>
<protein>
    <submittedName>
        <fullName evidence="1">Uncharacterized protein</fullName>
    </submittedName>
</protein>